<evidence type="ECO:0000256" key="4">
    <source>
        <dbReference type="ARBA" id="ARBA00023242"/>
    </source>
</evidence>
<sequence>MSSSRTDSNSGSSCACGSGTWPSPPPLQSRSGSVAVNLDVRIESSEFSLSRSLNALLPQDVKLESIQDFRSSTESAISSIRIFARDSLPPYPVTAKAIDKFYLSTGQLFHILEEREARELLRTVYTTPQETTLPMFCELFATAAVGSQYDDLVPDAVKQSFLQTARFYLDDCLEADDFRAMRVLLLLAIFCVLDKRTACWKYIGQGLQSAHSRGIHLSDEPIAGYSKEEWIGWRKTWRSLVFLDSWLAGTLGLLPSVDPMIAQNCIEEKDYQDTGDSITSGLQLNLIKLGVLLGKILYNVFRNSTADLHVISDHMIQLEHWHEKLPAPLQLQALVSTEIEPTQKSMVYLMHCTYLTAIILLTRRVMVPLVSGDGIISDWLAAGQIKEAIAYAEVCVYASKQVAKVVGLLHSEKLLVKKCWMAIYPAFNAGLILLFHISQQALKGHHYDQFSEDVADAQKCISALEYCAQDDEASRCYLVILRPFRELLSRSPGEARDMLQPTESPQPQPTSPQSQWGSMYSVLADIDGIGRGATSSSPKSADSDSTRAPSSKRVRCDNSPVHDNPRWTDFHPLPSIHVQQPSVGDGGGRNPAKGMEGLEAFLRRVS</sequence>
<dbReference type="EMBL" id="JBBBZM010000071">
    <property type="protein sequence ID" value="KAL0635366.1"/>
    <property type="molecule type" value="Genomic_DNA"/>
</dbReference>
<reference evidence="7 8" key="1">
    <citation type="submission" date="2024-02" db="EMBL/GenBank/DDBJ databases">
        <title>Discinaceae phylogenomics.</title>
        <authorList>
            <person name="Dirks A.C."/>
            <person name="James T.Y."/>
        </authorList>
    </citation>
    <scope>NUCLEOTIDE SEQUENCE [LARGE SCALE GENOMIC DNA]</scope>
    <source>
        <strain evidence="7 8">ACD0624</strain>
    </source>
</reference>
<feature type="compositionally biased region" description="Low complexity" evidence="5">
    <location>
        <begin position="1"/>
        <end position="19"/>
    </location>
</feature>
<dbReference type="Pfam" id="PF04082">
    <property type="entry name" value="Fungal_trans"/>
    <property type="match status" value="1"/>
</dbReference>
<evidence type="ECO:0000313" key="8">
    <source>
        <dbReference type="Proteomes" id="UP001447188"/>
    </source>
</evidence>
<feature type="domain" description="Xylanolytic transcriptional activator regulatory" evidence="6">
    <location>
        <begin position="145"/>
        <end position="304"/>
    </location>
</feature>
<name>A0ABR3GIH3_9PEZI</name>
<evidence type="ECO:0000256" key="3">
    <source>
        <dbReference type="ARBA" id="ARBA00023125"/>
    </source>
</evidence>
<dbReference type="PANTHER" id="PTHR46910:SF3">
    <property type="entry name" value="HALOTOLERANCE PROTEIN 9-RELATED"/>
    <property type="match status" value="1"/>
</dbReference>
<dbReference type="Proteomes" id="UP001447188">
    <property type="component" value="Unassembled WGS sequence"/>
</dbReference>
<evidence type="ECO:0000313" key="7">
    <source>
        <dbReference type="EMBL" id="KAL0635366.1"/>
    </source>
</evidence>
<dbReference type="PANTHER" id="PTHR46910">
    <property type="entry name" value="TRANSCRIPTION FACTOR PDR1"/>
    <property type="match status" value="1"/>
</dbReference>
<keyword evidence="8" id="KW-1185">Reference proteome</keyword>
<organism evidence="7 8">
    <name type="scientific">Discina gigas</name>
    <dbReference type="NCBI Taxonomy" id="1032678"/>
    <lineage>
        <taxon>Eukaryota</taxon>
        <taxon>Fungi</taxon>
        <taxon>Dikarya</taxon>
        <taxon>Ascomycota</taxon>
        <taxon>Pezizomycotina</taxon>
        <taxon>Pezizomycetes</taxon>
        <taxon>Pezizales</taxon>
        <taxon>Discinaceae</taxon>
        <taxon>Discina</taxon>
    </lineage>
</organism>
<evidence type="ECO:0000256" key="1">
    <source>
        <dbReference type="ARBA" id="ARBA00004123"/>
    </source>
</evidence>
<dbReference type="CDD" id="cd12148">
    <property type="entry name" value="fungal_TF_MHR"/>
    <property type="match status" value="1"/>
</dbReference>
<keyword evidence="4" id="KW-0539">Nucleus</keyword>
<gene>
    <name evidence="7" type="ORF">Q9L58_005664</name>
</gene>
<evidence type="ECO:0000256" key="5">
    <source>
        <dbReference type="SAM" id="MobiDB-lite"/>
    </source>
</evidence>
<feature type="region of interest" description="Disordered" evidence="5">
    <location>
        <begin position="1"/>
        <end position="30"/>
    </location>
</feature>
<accession>A0ABR3GIH3</accession>
<keyword evidence="3" id="KW-0238">DNA-binding</keyword>
<comment type="subcellular location">
    <subcellularLocation>
        <location evidence="1">Nucleus</location>
    </subcellularLocation>
</comment>
<keyword evidence="2" id="KW-0479">Metal-binding</keyword>
<evidence type="ECO:0000256" key="2">
    <source>
        <dbReference type="ARBA" id="ARBA00022723"/>
    </source>
</evidence>
<dbReference type="InterPro" id="IPR007219">
    <property type="entry name" value="XnlR_reg_dom"/>
</dbReference>
<feature type="region of interest" description="Disordered" evidence="5">
    <location>
        <begin position="531"/>
        <end position="594"/>
    </location>
</feature>
<dbReference type="InterPro" id="IPR050987">
    <property type="entry name" value="AtrR-like"/>
</dbReference>
<proteinExistence type="predicted"/>
<evidence type="ECO:0000259" key="6">
    <source>
        <dbReference type="Pfam" id="PF04082"/>
    </source>
</evidence>
<comment type="caution">
    <text evidence="7">The sequence shown here is derived from an EMBL/GenBank/DDBJ whole genome shotgun (WGS) entry which is preliminary data.</text>
</comment>
<protein>
    <recommendedName>
        <fullName evidence="6">Xylanolytic transcriptional activator regulatory domain-containing protein</fullName>
    </recommendedName>
</protein>
<feature type="region of interest" description="Disordered" evidence="5">
    <location>
        <begin position="495"/>
        <end position="516"/>
    </location>
</feature>